<evidence type="ECO:0000259" key="1">
    <source>
        <dbReference type="PROSITE" id="PS50848"/>
    </source>
</evidence>
<keyword evidence="3" id="KW-1185">Reference proteome</keyword>
<protein>
    <recommendedName>
        <fullName evidence="1">START domain-containing protein</fullName>
    </recommendedName>
</protein>
<dbReference type="InterPro" id="IPR051213">
    <property type="entry name" value="START_lipid_transfer"/>
</dbReference>
<name>A0A507FS08_9FUNG</name>
<dbReference type="Proteomes" id="UP000320333">
    <property type="component" value="Unassembled WGS sequence"/>
</dbReference>
<sequence length="222" mass="24541">MPIPIAASNPHADEPAKALEYLKTLEASTDFVLASQGNTTTIWTKPPPADMEGNMPITKGQALLTKEGITLDQILDSLRNSQQRFKWDPRFEGLQIVEAYDQAKEHVLLVSLQKGQWPIISGRDFVVSMKKFVESETKGYVIQSSVVDSRHGEQKGRVRGHVYVAGWIVEKSGEGFQVTYISHVNPLNLPATLLNLIATETPACCGSFVRHVEKIGPFPADE</sequence>
<dbReference type="AlphaFoldDB" id="A0A507FS08"/>
<dbReference type="PANTHER" id="PTHR19308:SF14">
    <property type="entry name" value="START DOMAIN-CONTAINING PROTEIN"/>
    <property type="match status" value="1"/>
</dbReference>
<dbReference type="EMBL" id="QEAP01000006">
    <property type="protein sequence ID" value="TPX78245.1"/>
    <property type="molecule type" value="Genomic_DNA"/>
</dbReference>
<dbReference type="InterPro" id="IPR002913">
    <property type="entry name" value="START_lipid-bd_dom"/>
</dbReference>
<proteinExistence type="predicted"/>
<gene>
    <name evidence="2" type="ORF">CcCBS67573_g00465</name>
</gene>
<dbReference type="Pfam" id="PF01852">
    <property type="entry name" value="START"/>
    <property type="match status" value="1"/>
</dbReference>
<dbReference type="PROSITE" id="PS50848">
    <property type="entry name" value="START"/>
    <property type="match status" value="1"/>
</dbReference>
<dbReference type="CDD" id="cd00177">
    <property type="entry name" value="START"/>
    <property type="match status" value="1"/>
</dbReference>
<dbReference type="GO" id="GO:0005737">
    <property type="term" value="C:cytoplasm"/>
    <property type="evidence" value="ECO:0007669"/>
    <property type="project" value="UniProtKB-ARBA"/>
</dbReference>
<dbReference type="Gene3D" id="3.30.530.20">
    <property type="match status" value="1"/>
</dbReference>
<evidence type="ECO:0000313" key="3">
    <source>
        <dbReference type="Proteomes" id="UP000320333"/>
    </source>
</evidence>
<dbReference type="GO" id="GO:0008289">
    <property type="term" value="F:lipid binding"/>
    <property type="evidence" value="ECO:0007669"/>
    <property type="project" value="InterPro"/>
</dbReference>
<dbReference type="PANTHER" id="PTHR19308">
    <property type="entry name" value="PHOSPHATIDYLCHOLINE TRANSFER PROTEIN"/>
    <property type="match status" value="1"/>
</dbReference>
<accession>A0A507FS08</accession>
<comment type="caution">
    <text evidence="2">The sequence shown here is derived from an EMBL/GenBank/DDBJ whole genome shotgun (WGS) entry which is preliminary data.</text>
</comment>
<dbReference type="STRING" id="246404.A0A507FS08"/>
<organism evidence="2 3">
    <name type="scientific">Chytriomyces confervae</name>
    <dbReference type="NCBI Taxonomy" id="246404"/>
    <lineage>
        <taxon>Eukaryota</taxon>
        <taxon>Fungi</taxon>
        <taxon>Fungi incertae sedis</taxon>
        <taxon>Chytridiomycota</taxon>
        <taxon>Chytridiomycota incertae sedis</taxon>
        <taxon>Chytridiomycetes</taxon>
        <taxon>Chytridiales</taxon>
        <taxon>Chytriomycetaceae</taxon>
        <taxon>Chytriomyces</taxon>
    </lineage>
</organism>
<evidence type="ECO:0000313" key="2">
    <source>
        <dbReference type="EMBL" id="TPX78245.1"/>
    </source>
</evidence>
<feature type="domain" description="START" evidence="1">
    <location>
        <begin position="43"/>
        <end position="195"/>
    </location>
</feature>
<dbReference type="SUPFAM" id="SSF55961">
    <property type="entry name" value="Bet v1-like"/>
    <property type="match status" value="1"/>
</dbReference>
<dbReference type="OrthoDB" id="196858at2759"/>
<dbReference type="InterPro" id="IPR023393">
    <property type="entry name" value="START-like_dom_sf"/>
</dbReference>
<reference evidence="2 3" key="1">
    <citation type="journal article" date="2019" name="Sci. Rep.">
        <title>Comparative genomics of chytrid fungi reveal insights into the obligate biotrophic and pathogenic lifestyle of Synchytrium endobioticum.</title>
        <authorList>
            <person name="van de Vossenberg B.T.L.H."/>
            <person name="Warris S."/>
            <person name="Nguyen H.D.T."/>
            <person name="van Gent-Pelzer M.P.E."/>
            <person name="Joly D.L."/>
            <person name="van de Geest H.C."/>
            <person name="Bonants P.J.M."/>
            <person name="Smith D.S."/>
            <person name="Levesque C.A."/>
            <person name="van der Lee T.A.J."/>
        </authorList>
    </citation>
    <scope>NUCLEOTIDE SEQUENCE [LARGE SCALE GENOMIC DNA]</scope>
    <source>
        <strain evidence="2 3">CBS 675.73</strain>
    </source>
</reference>